<feature type="domain" description="Major facilitator superfamily (MFS) profile" evidence="3">
    <location>
        <begin position="27"/>
        <end position="281"/>
    </location>
</feature>
<feature type="transmembrane region" description="Helical" evidence="2">
    <location>
        <begin position="150"/>
        <end position="170"/>
    </location>
</feature>
<evidence type="ECO:0000313" key="4">
    <source>
        <dbReference type="EMBL" id="JAS06184.1"/>
    </source>
</evidence>
<name>A0A1B6BYP7_9HEMI</name>
<evidence type="ECO:0000259" key="3">
    <source>
        <dbReference type="PROSITE" id="PS50850"/>
    </source>
</evidence>
<dbReference type="InterPro" id="IPR020846">
    <property type="entry name" value="MFS_dom"/>
</dbReference>
<dbReference type="PANTHER" id="PTHR11360:SF238">
    <property type="entry name" value="SD10469P"/>
    <property type="match status" value="1"/>
</dbReference>
<organism evidence="4">
    <name type="scientific">Clastoptera arizonana</name>
    <name type="common">Arizona spittle bug</name>
    <dbReference type="NCBI Taxonomy" id="38151"/>
    <lineage>
        <taxon>Eukaryota</taxon>
        <taxon>Metazoa</taxon>
        <taxon>Ecdysozoa</taxon>
        <taxon>Arthropoda</taxon>
        <taxon>Hexapoda</taxon>
        <taxon>Insecta</taxon>
        <taxon>Pterygota</taxon>
        <taxon>Neoptera</taxon>
        <taxon>Paraneoptera</taxon>
        <taxon>Hemiptera</taxon>
        <taxon>Auchenorrhyncha</taxon>
        <taxon>Cercopoidea</taxon>
        <taxon>Clastopteridae</taxon>
        <taxon>Clastoptera</taxon>
    </lineage>
</organism>
<keyword evidence="2" id="KW-0812">Transmembrane</keyword>
<dbReference type="GO" id="GO:0016020">
    <property type="term" value="C:membrane"/>
    <property type="evidence" value="ECO:0007669"/>
    <property type="project" value="UniProtKB-SubCell"/>
</dbReference>
<gene>
    <name evidence="4" type="ORF">g.6092</name>
</gene>
<dbReference type="SUPFAM" id="SSF103473">
    <property type="entry name" value="MFS general substrate transporter"/>
    <property type="match status" value="1"/>
</dbReference>
<dbReference type="InterPro" id="IPR011701">
    <property type="entry name" value="MFS"/>
</dbReference>
<feature type="transmembrane region" description="Helical" evidence="2">
    <location>
        <begin position="182"/>
        <end position="200"/>
    </location>
</feature>
<feature type="transmembrane region" description="Helical" evidence="2">
    <location>
        <begin position="21"/>
        <end position="43"/>
    </location>
</feature>
<feature type="transmembrane region" description="Helical" evidence="2">
    <location>
        <begin position="92"/>
        <end position="112"/>
    </location>
</feature>
<dbReference type="Gene3D" id="1.20.1250.20">
    <property type="entry name" value="MFS general substrate transporter like domains"/>
    <property type="match status" value="1"/>
</dbReference>
<evidence type="ECO:0000256" key="2">
    <source>
        <dbReference type="SAM" id="Phobius"/>
    </source>
</evidence>
<keyword evidence="2" id="KW-0472">Membrane</keyword>
<feature type="transmembrane region" description="Helical" evidence="2">
    <location>
        <begin position="118"/>
        <end position="138"/>
    </location>
</feature>
<comment type="subcellular location">
    <subcellularLocation>
        <location evidence="1">Membrane</location>
        <topology evidence="1">Multi-pass membrane protein</topology>
    </subcellularLocation>
</comment>
<evidence type="ECO:0000256" key="1">
    <source>
        <dbReference type="ARBA" id="ARBA00004141"/>
    </source>
</evidence>
<dbReference type="PANTHER" id="PTHR11360">
    <property type="entry name" value="MONOCARBOXYLATE TRANSPORTER"/>
    <property type="match status" value="1"/>
</dbReference>
<reference evidence="4" key="1">
    <citation type="submission" date="2015-12" db="EMBL/GenBank/DDBJ databases">
        <title>De novo transcriptome assembly of four potential Pierce s Disease insect vectors from Arizona vineyards.</title>
        <authorList>
            <person name="Tassone E.E."/>
        </authorList>
    </citation>
    <scope>NUCLEOTIDE SEQUENCE</scope>
</reference>
<dbReference type="GO" id="GO:0008028">
    <property type="term" value="F:monocarboxylic acid transmembrane transporter activity"/>
    <property type="evidence" value="ECO:0007669"/>
    <property type="project" value="TreeGrafter"/>
</dbReference>
<dbReference type="PROSITE" id="PS50850">
    <property type="entry name" value="MFS"/>
    <property type="match status" value="1"/>
</dbReference>
<keyword evidence="2" id="KW-1133">Transmembrane helix</keyword>
<feature type="transmembrane region" description="Helical" evidence="2">
    <location>
        <begin position="63"/>
        <end position="85"/>
    </location>
</feature>
<feature type="non-terminal residue" evidence="4">
    <location>
        <position position="281"/>
    </location>
</feature>
<sequence length="281" mass="30452">MLFQQSKVNVLQTTAIIPPDGGYGWIIVLLSFLSSVILDGITFSFSFFREPICNHLGKSSTQIAALSSIFIGMYFVASVVSCAVAKRYGFRCAMIIGSFILVISFFTSGFLHDLIALYTIYGVVGGTGAGLVSISIILPPGFYFDKKRPIAMGLSSAGSGAGAILIPPLIEMCVNNFGWRHALLIEAGMFLLLILFGVLLRPLEPVRVVVQKNEDMENISLAEHLDRHSLYSSVTGDTRSRDFPSLVTLAEATRGTISVEAAPPELIPRIRIMTLPKTTPS</sequence>
<dbReference type="InterPro" id="IPR050327">
    <property type="entry name" value="Proton-linked_MCT"/>
</dbReference>
<dbReference type="InterPro" id="IPR036259">
    <property type="entry name" value="MFS_trans_sf"/>
</dbReference>
<dbReference type="Pfam" id="PF07690">
    <property type="entry name" value="MFS_1"/>
    <property type="match status" value="1"/>
</dbReference>
<dbReference type="EMBL" id="GEDC01031114">
    <property type="protein sequence ID" value="JAS06184.1"/>
    <property type="molecule type" value="Transcribed_RNA"/>
</dbReference>
<accession>A0A1B6BYP7</accession>
<protein>
    <recommendedName>
        <fullName evidence="3">Major facilitator superfamily (MFS) profile domain-containing protein</fullName>
    </recommendedName>
</protein>
<proteinExistence type="predicted"/>
<dbReference type="AlphaFoldDB" id="A0A1B6BYP7"/>